<sequence>TINIDKEALAKKLEALNKTTGTPNLDIEIPGVNAWNAVHLPLDVLYNSMKANKEIIIAFRNHLGSYELPLANLNREELEKAAKVAGATLIIQMDNATSQHEQKFEQSIVEKGMKRVSDIIAYKVILKSNDKEEELQRFGNPFMTRVINMDSVIQDPSTATAVIFDPVTGQMRFVPSVFTVKDGKTEVTIFGQANGLYTIVQNKKTFDDLVGHWAQKDVETLASKLIINGMTDRTFNPSSQVSRAQFAALLVRGLGLTTDSLSNVFTDVSTTKWYAKDVNTAAKLGLVQGVSEGKFSPDTMITREQMIVMIMKAIHLVQDDHGTETQVRTPFADQDIISDYASNAVKEAASKGLIKGKTETTFAPQDAATRAEAALMIKQLLQYLKFMN</sequence>
<dbReference type="InterPro" id="IPR051465">
    <property type="entry name" value="Cell_Envelope_Struct_Comp"/>
</dbReference>
<dbReference type="Proteomes" id="UP000187313">
    <property type="component" value="Unassembled WGS sequence"/>
</dbReference>
<dbReference type="PANTHER" id="PTHR43308">
    <property type="entry name" value="OUTER MEMBRANE PROTEIN ALPHA-RELATED"/>
    <property type="match status" value="1"/>
</dbReference>
<reference evidence="2 3" key="1">
    <citation type="submission" date="2016-10" db="EMBL/GenBank/DDBJ databases">
        <title>Paenibacillus species isolates.</title>
        <authorList>
            <person name="Beno S.M."/>
        </authorList>
    </citation>
    <scope>NUCLEOTIDE SEQUENCE [LARGE SCALE GENOMIC DNA]</scope>
    <source>
        <strain evidence="2 3">FSL R5-0923</strain>
    </source>
</reference>
<feature type="non-terminal residue" evidence="2">
    <location>
        <position position="1"/>
    </location>
</feature>
<dbReference type="EMBL" id="MPTD01000043">
    <property type="protein sequence ID" value="OMD44573.1"/>
    <property type="molecule type" value="Genomic_DNA"/>
</dbReference>
<evidence type="ECO:0000313" key="3">
    <source>
        <dbReference type="Proteomes" id="UP000187313"/>
    </source>
</evidence>
<feature type="domain" description="SLH" evidence="1">
    <location>
        <begin position="201"/>
        <end position="264"/>
    </location>
</feature>
<organism evidence="2 3">
    <name type="scientific">Paenibacillus odorifer</name>
    <dbReference type="NCBI Taxonomy" id="189426"/>
    <lineage>
        <taxon>Bacteria</taxon>
        <taxon>Bacillati</taxon>
        <taxon>Bacillota</taxon>
        <taxon>Bacilli</taxon>
        <taxon>Bacillales</taxon>
        <taxon>Paenibacillaceae</taxon>
        <taxon>Paenibacillus</taxon>
    </lineage>
</organism>
<dbReference type="PANTHER" id="PTHR43308:SF5">
    <property type="entry name" value="S-LAYER PROTEIN _ PEPTIDOGLYCAN ENDO-BETA-N-ACETYLGLUCOSAMINIDASE"/>
    <property type="match status" value="1"/>
</dbReference>
<dbReference type="Pfam" id="PF00395">
    <property type="entry name" value="SLH"/>
    <property type="match status" value="3"/>
</dbReference>
<dbReference type="PROSITE" id="PS51272">
    <property type="entry name" value="SLH"/>
    <property type="match status" value="3"/>
</dbReference>
<evidence type="ECO:0000259" key="1">
    <source>
        <dbReference type="PROSITE" id="PS51272"/>
    </source>
</evidence>
<dbReference type="InterPro" id="IPR001119">
    <property type="entry name" value="SLH_dom"/>
</dbReference>
<gene>
    <name evidence="2" type="ORF">BSK51_30420</name>
</gene>
<feature type="domain" description="SLH" evidence="1">
    <location>
        <begin position="328"/>
        <end position="388"/>
    </location>
</feature>
<feature type="domain" description="SLH" evidence="1">
    <location>
        <begin position="265"/>
        <end position="324"/>
    </location>
</feature>
<evidence type="ECO:0000313" key="2">
    <source>
        <dbReference type="EMBL" id="OMD44573.1"/>
    </source>
</evidence>
<dbReference type="RefSeq" id="WP_076301158.1">
    <property type="nucleotide sequence ID" value="NZ_MPTD01000043.1"/>
</dbReference>
<proteinExistence type="predicted"/>
<comment type="caution">
    <text evidence="2">The sequence shown here is derived from an EMBL/GenBank/DDBJ whole genome shotgun (WGS) entry which is preliminary data.</text>
</comment>
<accession>A0ABX3H2D0</accession>
<protein>
    <recommendedName>
        <fullName evidence="1">SLH domain-containing protein</fullName>
    </recommendedName>
</protein>
<keyword evidence="3" id="KW-1185">Reference proteome</keyword>
<name>A0ABX3H2D0_9BACL</name>